<dbReference type="Gene3D" id="2.40.30.10">
    <property type="entry name" value="Translation factors"/>
    <property type="match status" value="1"/>
</dbReference>
<dbReference type="PANTHER" id="PTHR47878">
    <property type="entry name" value="OXIDOREDUCTASE FAD/NAD(P)-BINDING DOMAIN PROTEIN"/>
    <property type="match status" value="1"/>
</dbReference>
<dbReference type="InterPro" id="IPR001709">
    <property type="entry name" value="Flavoprot_Pyr_Nucl_cyt_Rdtase"/>
</dbReference>
<evidence type="ECO:0000256" key="8">
    <source>
        <dbReference type="ARBA" id="ARBA00023002"/>
    </source>
</evidence>
<keyword evidence="8" id="KW-0560">Oxidoreductase</keyword>
<dbReference type="GO" id="GO:0004324">
    <property type="term" value="F:ferredoxin-NADP+ reductase activity"/>
    <property type="evidence" value="ECO:0007669"/>
    <property type="project" value="UniProtKB-EC"/>
</dbReference>
<protein>
    <recommendedName>
        <fullName evidence="3">ferredoxin--NADP(+) reductase</fullName>
        <ecNumber evidence="3">1.18.1.2</ecNumber>
    </recommendedName>
</protein>
<comment type="similarity">
    <text evidence="2">Belongs to the ferredoxin--NADP reductase type 1 family.</text>
</comment>
<dbReference type="InterPro" id="IPR001433">
    <property type="entry name" value="OxRdtase_FAD/NAD-bd"/>
</dbReference>
<keyword evidence="12" id="KW-1185">Reference proteome</keyword>
<dbReference type="GO" id="GO:0042167">
    <property type="term" value="P:heme catabolic process"/>
    <property type="evidence" value="ECO:0007669"/>
    <property type="project" value="TreeGrafter"/>
</dbReference>
<keyword evidence="7" id="KW-0521">NADP</keyword>
<dbReference type="RefSeq" id="WP_197310571.1">
    <property type="nucleotide sequence ID" value="NZ_JADZLT010000043.1"/>
</dbReference>
<dbReference type="AlphaFoldDB" id="A0A931I140"/>
<dbReference type="PANTHER" id="PTHR47878:SF1">
    <property type="entry name" value="FLAVODOXIN_FERREDOXIN--NADP REDUCTASE"/>
    <property type="match status" value="1"/>
</dbReference>
<dbReference type="PRINTS" id="PR00371">
    <property type="entry name" value="FPNCR"/>
</dbReference>
<dbReference type="PROSITE" id="PS51384">
    <property type="entry name" value="FAD_FR"/>
    <property type="match status" value="1"/>
</dbReference>
<keyword evidence="6" id="KW-0274">FAD</keyword>
<dbReference type="InterPro" id="IPR017938">
    <property type="entry name" value="Riboflavin_synthase-like_b-brl"/>
</dbReference>
<accession>A0A931I140</accession>
<evidence type="ECO:0000256" key="5">
    <source>
        <dbReference type="ARBA" id="ARBA00022741"/>
    </source>
</evidence>
<dbReference type="EMBL" id="JADZLT010000043">
    <property type="protein sequence ID" value="MBH0237484.1"/>
    <property type="molecule type" value="Genomic_DNA"/>
</dbReference>
<keyword evidence="4" id="KW-0285">Flavoprotein</keyword>
<dbReference type="Gene3D" id="3.40.50.80">
    <property type="entry name" value="Nucleotide-binding domain of ferredoxin-NADP reductase (FNR) module"/>
    <property type="match status" value="1"/>
</dbReference>
<reference evidence="11" key="1">
    <citation type="submission" date="2020-12" db="EMBL/GenBank/DDBJ databases">
        <title>Methylobrevis albus sp. nov., isolated from fresh water lack sediment.</title>
        <authorList>
            <person name="Zou Q."/>
        </authorList>
    </citation>
    <scope>NUCLEOTIDE SEQUENCE</scope>
    <source>
        <strain evidence="11">L22</strain>
    </source>
</reference>
<organism evidence="11 12">
    <name type="scientific">Methylobrevis albus</name>
    <dbReference type="NCBI Taxonomy" id="2793297"/>
    <lineage>
        <taxon>Bacteria</taxon>
        <taxon>Pseudomonadati</taxon>
        <taxon>Pseudomonadota</taxon>
        <taxon>Alphaproteobacteria</taxon>
        <taxon>Hyphomicrobiales</taxon>
        <taxon>Pleomorphomonadaceae</taxon>
        <taxon>Methylobrevis</taxon>
    </lineage>
</organism>
<dbReference type="GO" id="GO:0000166">
    <property type="term" value="F:nucleotide binding"/>
    <property type="evidence" value="ECO:0007669"/>
    <property type="project" value="UniProtKB-KW"/>
</dbReference>
<evidence type="ECO:0000256" key="3">
    <source>
        <dbReference type="ARBA" id="ARBA00013223"/>
    </source>
</evidence>
<dbReference type="Pfam" id="PF00175">
    <property type="entry name" value="NAD_binding_1"/>
    <property type="match status" value="1"/>
</dbReference>
<dbReference type="GO" id="GO:0034599">
    <property type="term" value="P:cellular response to oxidative stress"/>
    <property type="evidence" value="ECO:0007669"/>
    <property type="project" value="TreeGrafter"/>
</dbReference>
<evidence type="ECO:0000256" key="1">
    <source>
        <dbReference type="ARBA" id="ARBA00001974"/>
    </source>
</evidence>
<dbReference type="InterPro" id="IPR017927">
    <property type="entry name" value="FAD-bd_FR_type"/>
</dbReference>
<proteinExistence type="inferred from homology"/>
<dbReference type="InterPro" id="IPR051930">
    <property type="entry name" value="FNR_type-1"/>
</dbReference>
<dbReference type="InterPro" id="IPR008333">
    <property type="entry name" value="Cbr1-like_FAD-bd_dom"/>
</dbReference>
<evidence type="ECO:0000313" key="11">
    <source>
        <dbReference type="EMBL" id="MBH0237484.1"/>
    </source>
</evidence>
<dbReference type="SUPFAM" id="SSF63380">
    <property type="entry name" value="Riboflavin synthase domain-like"/>
    <property type="match status" value="1"/>
</dbReference>
<dbReference type="EC" id="1.18.1.2" evidence="3"/>
<comment type="catalytic activity">
    <reaction evidence="9">
        <text>2 reduced [2Fe-2S]-[ferredoxin] + NADP(+) + H(+) = 2 oxidized [2Fe-2S]-[ferredoxin] + NADPH</text>
        <dbReference type="Rhea" id="RHEA:20125"/>
        <dbReference type="Rhea" id="RHEA-COMP:10000"/>
        <dbReference type="Rhea" id="RHEA-COMP:10001"/>
        <dbReference type="ChEBI" id="CHEBI:15378"/>
        <dbReference type="ChEBI" id="CHEBI:33737"/>
        <dbReference type="ChEBI" id="CHEBI:33738"/>
        <dbReference type="ChEBI" id="CHEBI:57783"/>
        <dbReference type="ChEBI" id="CHEBI:58349"/>
        <dbReference type="EC" id="1.18.1.2"/>
    </reaction>
</comment>
<evidence type="ECO:0000256" key="9">
    <source>
        <dbReference type="ARBA" id="ARBA00047776"/>
    </source>
</evidence>
<name>A0A931I140_9HYPH</name>
<evidence type="ECO:0000256" key="2">
    <source>
        <dbReference type="ARBA" id="ARBA00008312"/>
    </source>
</evidence>
<keyword evidence="5" id="KW-0547">Nucleotide-binding</keyword>
<dbReference type="InterPro" id="IPR039261">
    <property type="entry name" value="FNR_nucleotide-bd"/>
</dbReference>
<comment type="caution">
    <text evidence="11">The sequence shown here is derived from an EMBL/GenBank/DDBJ whole genome shotgun (WGS) entry which is preliminary data.</text>
</comment>
<comment type="cofactor">
    <cofactor evidence="1">
        <name>FAD</name>
        <dbReference type="ChEBI" id="CHEBI:57692"/>
    </cofactor>
</comment>
<evidence type="ECO:0000259" key="10">
    <source>
        <dbReference type="PROSITE" id="PS51384"/>
    </source>
</evidence>
<feature type="domain" description="FAD-binding FR-type" evidence="10">
    <location>
        <begin position="2"/>
        <end position="102"/>
    </location>
</feature>
<evidence type="ECO:0000256" key="4">
    <source>
        <dbReference type="ARBA" id="ARBA00022630"/>
    </source>
</evidence>
<dbReference type="SUPFAM" id="SSF52343">
    <property type="entry name" value="Ferredoxin reductase-like, C-terminal NADP-linked domain"/>
    <property type="match status" value="1"/>
</dbReference>
<evidence type="ECO:0000256" key="7">
    <source>
        <dbReference type="ARBA" id="ARBA00022857"/>
    </source>
</evidence>
<dbReference type="CDD" id="cd06195">
    <property type="entry name" value="FNR1"/>
    <property type="match status" value="1"/>
</dbReference>
<gene>
    <name evidence="11" type="ORF">I5731_06585</name>
</gene>
<evidence type="ECO:0000313" key="12">
    <source>
        <dbReference type="Proteomes" id="UP000631694"/>
    </source>
</evidence>
<dbReference type="Pfam" id="PF00970">
    <property type="entry name" value="FAD_binding_6"/>
    <property type="match status" value="1"/>
</dbReference>
<sequence length="257" mass="28764">MAAFEPQTVLDVRHWTDRLFSFKITRDRGFRFENGQFVMIGLPVDGRPLVRAYSIASANHEDELEFFSIKVPNGPLTSRLSQINVGDQILVGRKPTGTLVQDSLLPGKRLYLVSTGTGVAPFVSIIKDPTVYERYEHVILIHGCRFIDELAYGRETVEAIASDEILGEYAEGKLLYYPTVTREPFVHQGRVTEMLADGRIPTDLGLPPLAFEDDRVMICGSEAMLADMVALLKSRDYIEGSHSSPGHYVIEKAFVEK</sequence>
<evidence type="ECO:0000256" key="6">
    <source>
        <dbReference type="ARBA" id="ARBA00022827"/>
    </source>
</evidence>
<dbReference type="InterPro" id="IPR033892">
    <property type="entry name" value="FNR_bac"/>
</dbReference>
<dbReference type="Proteomes" id="UP000631694">
    <property type="component" value="Unassembled WGS sequence"/>
</dbReference>